<feature type="non-terminal residue" evidence="1">
    <location>
        <position position="1"/>
    </location>
</feature>
<reference evidence="1 2" key="1">
    <citation type="submission" date="2013-12" db="EMBL/GenBank/DDBJ databases">
        <title>A Varibaculum cambriense genome reconstructed from a premature infant gut community with otherwise low bacterial novelty that shifts toward anaerobic metabolism during the third week of life.</title>
        <authorList>
            <person name="Brown C.T."/>
            <person name="Sharon I."/>
            <person name="Thomas B.C."/>
            <person name="Castelle C.J."/>
            <person name="Morowitz M.J."/>
            <person name="Banfield J.F."/>
        </authorList>
    </citation>
    <scope>NUCLEOTIDE SEQUENCE [LARGE SCALE GENOMIC DNA]</scope>
    <source>
        <strain evidence="2">DORA_12</strain>
    </source>
</reference>
<name>W1VIB3_9ACTO</name>
<dbReference type="EMBL" id="AZLV01000650">
    <property type="protein sequence ID" value="ETJ04570.1"/>
    <property type="molecule type" value="Genomic_DNA"/>
</dbReference>
<protein>
    <submittedName>
        <fullName evidence="1">Uncharacterized protein</fullName>
    </submittedName>
</protein>
<proteinExistence type="predicted"/>
<evidence type="ECO:0000313" key="1">
    <source>
        <dbReference type="EMBL" id="ETJ04570.1"/>
    </source>
</evidence>
<gene>
    <name evidence="1" type="ORF">Q605_AUC00650G0001</name>
</gene>
<sequence>AHAPGSRLARAVSTSVRYPDGLTAEQMAYQVGHAVHTLSVMLSVAAGQLGLGTLPVADPPAPEPTSVLPLPSSQRVQDLLASRSWTYQVTPAGDVVLP</sequence>
<dbReference type="Proteomes" id="UP000018852">
    <property type="component" value="Unassembled WGS sequence"/>
</dbReference>
<comment type="caution">
    <text evidence="1">The sequence shown here is derived from an EMBL/GenBank/DDBJ whole genome shotgun (WGS) entry which is preliminary data.</text>
</comment>
<dbReference type="PATRIC" id="fig|1403939.3.peg.843"/>
<dbReference type="AlphaFoldDB" id="W1VIB3"/>
<accession>W1VIB3</accession>
<organism evidence="1 2">
    <name type="scientific">Actinomyces urogenitalis DORA_12</name>
    <dbReference type="NCBI Taxonomy" id="1403939"/>
    <lineage>
        <taxon>Bacteria</taxon>
        <taxon>Bacillati</taxon>
        <taxon>Actinomycetota</taxon>
        <taxon>Actinomycetes</taxon>
        <taxon>Actinomycetales</taxon>
        <taxon>Actinomycetaceae</taxon>
        <taxon>Actinomyces</taxon>
    </lineage>
</organism>
<evidence type="ECO:0000313" key="2">
    <source>
        <dbReference type="Proteomes" id="UP000018852"/>
    </source>
</evidence>